<evidence type="ECO:0000259" key="2">
    <source>
        <dbReference type="Pfam" id="PF01728"/>
    </source>
</evidence>
<evidence type="ECO:0000313" key="4">
    <source>
        <dbReference type="Proteomes" id="UP000613740"/>
    </source>
</evidence>
<dbReference type="OrthoDB" id="546055at2759"/>
<dbReference type="SUPFAM" id="SSF53335">
    <property type="entry name" value="S-adenosyl-L-methionine-dependent methyltransferases"/>
    <property type="match status" value="1"/>
</dbReference>
<evidence type="ECO:0000256" key="1">
    <source>
        <dbReference type="SAM" id="MobiDB-lite"/>
    </source>
</evidence>
<protein>
    <recommendedName>
        <fullName evidence="2">Ribosomal RNA methyltransferase FtsJ domain-containing protein</fullName>
    </recommendedName>
</protein>
<feature type="compositionally biased region" description="Gly residues" evidence="1">
    <location>
        <begin position="73"/>
        <end position="92"/>
    </location>
</feature>
<dbReference type="AlphaFoldDB" id="A0A836B1Y1"/>
<feature type="compositionally biased region" description="Low complexity" evidence="1">
    <location>
        <begin position="199"/>
        <end position="212"/>
    </location>
</feature>
<dbReference type="InterPro" id="IPR002877">
    <property type="entry name" value="RNA_MeTrfase_FtsJ_dom"/>
</dbReference>
<accession>A0A836B1Y1</accession>
<dbReference type="InterPro" id="IPR029063">
    <property type="entry name" value="SAM-dependent_MTases_sf"/>
</dbReference>
<dbReference type="CDD" id="cd02440">
    <property type="entry name" value="AdoMet_MTases"/>
    <property type="match status" value="1"/>
</dbReference>
<reference evidence="3" key="1">
    <citation type="journal article" date="2020" name="bioRxiv">
        <title>Comparative genomics of Chlamydomonas.</title>
        <authorList>
            <person name="Craig R.J."/>
            <person name="Hasan A.R."/>
            <person name="Ness R.W."/>
            <person name="Keightley P.D."/>
        </authorList>
    </citation>
    <scope>NUCLEOTIDE SEQUENCE</scope>
    <source>
        <strain evidence="3">CCAP 11/173</strain>
    </source>
</reference>
<name>A0A836B1Y1_9CHLO</name>
<feature type="domain" description="Ribosomal RNA methyltransferase FtsJ" evidence="2">
    <location>
        <begin position="356"/>
        <end position="413"/>
    </location>
</feature>
<dbReference type="GO" id="GO:0008168">
    <property type="term" value="F:methyltransferase activity"/>
    <property type="evidence" value="ECO:0007669"/>
    <property type="project" value="InterPro"/>
</dbReference>
<dbReference type="GO" id="GO:0032259">
    <property type="term" value="P:methylation"/>
    <property type="evidence" value="ECO:0007669"/>
    <property type="project" value="InterPro"/>
</dbReference>
<feature type="compositionally biased region" description="Basic and acidic residues" evidence="1">
    <location>
        <begin position="218"/>
        <end position="236"/>
    </location>
</feature>
<feature type="compositionally biased region" description="Gly residues" evidence="1">
    <location>
        <begin position="250"/>
        <end position="259"/>
    </location>
</feature>
<dbReference type="Proteomes" id="UP000613740">
    <property type="component" value="Unassembled WGS sequence"/>
</dbReference>
<organism evidence="3 4">
    <name type="scientific">Chlamydomonas schloesseri</name>
    <dbReference type="NCBI Taxonomy" id="2026947"/>
    <lineage>
        <taxon>Eukaryota</taxon>
        <taxon>Viridiplantae</taxon>
        <taxon>Chlorophyta</taxon>
        <taxon>core chlorophytes</taxon>
        <taxon>Chlorophyceae</taxon>
        <taxon>CS clade</taxon>
        <taxon>Chlamydomonadales</taxon>
        <taxon>Chlamydomonadaceae</taxon>
        <taxon>Chlamydomonas</taxon>
    </lineage>
</organism>
<dbReference type="EMBL" id="JAEHOD010000027">
    <property type="protein sequence ID" value="KAG2445310.1"/>
    <property type="molecule type" value="Genomic_DNA"/>
</dbReference>
<dbReference type="Pfam" id="PF01728">
    <property type="entry name" value="FtsJ"/>
    <property type="match status" value="1"/>
</dbReference>
<comment type="caution">
    <text evidence="3">The sequence shown here is derived from an EMBL/GenBank/DDBJ whole genome shotgun (WGS) entry which is preliminary data.</text>
</comment>
<proteinExistence type="predicted"/>
<keyword evidence="4" id="KW-1185">Reference proteome</keyword>
<gene>
    <name evidence="3" type="ORF">HYH02_008776</name>
</gene>
<feature type="region of interest" description="Disordered" evidence="1">
    <location>
        <begin position="199"/>
        <end position="259"/>
    </location>
</feature>
<dbReference type="Gene3D" id="3.40.50.150">
    <property type="entry name" value="Vaccinia Virus protein VP39"/>
    <property type="match status" value="1"/>
</dbReference>
<evidence type="ECO:0000313" key="3">
    <source>
        <dbReference type="EMBL" id="KAG2445310.1"/>
    </source>
</evidence>
<feature type="region of interest" description="Disordered" evidence="1">
    <location>
        <begin position="70"/>
        <end position="94"/>
    </location>
</feature>
<sequence>MDRSLDPPAFNDWLHRVELDWVVQRVWWLPAAAPGAAAGGAGLDADAAAPYVTYKGPEGLKSAVQAAAQAAAGPGGPGGAGGGDSGGGGGANRGVRLQVFPRTMETPMAELLRDVVELELDRPAHVLCVIQWPSPAVAAAAAALAAAEADHARLAKSHEKQQKHSQQLAEQLQALADALAAGGAVALTAEQMAEAAAAAEAGTGAEAEPAGSSGEGTKGGKEHGRGGASERPEKGSKGKGKVSSAVAASSGGGGGGAGAEAGAAPLPVLDSVAAIADATEQWRAATARAALERRRLREREVRRAAVAARCAVEHAARAADLAAAEAVAEYSFGLVPAAGHYSYGSEREKKMPGQLCRAAGKLREALITVAGSAHLPPGLAAVDVGAAPGGWSQQLAAAGARLVVSIDPAELDPAVAAMPNLVHLQCKCDVAVSSGRLAAALAAAGCTAIDYLVCDVNAHPGDAYGMLEPVLPLLGPGGVLILTLKTFGRGKHKDGFGAELSAKLAPAGFEPGTLLWLLNNTPCERTYVAVKSSTCAAAAAAAVPGTGTGTAAAVGGV</sequence>